<comment type="caution">
    <text evidence="4">The sequence shown here is derived from an EMBL/GenBank/DDBJ whole genome shotgun (WGS) entry which is preliminary data.</text>
</comment>
<dbReference type="InterPro" id="IPR036869">
    <property type="entry name" value="J_dom_sf"/>
</dbReference>
<dbReference type="EMBL" id="VLTN01000004">
    <property type="protein sequence ID" value="KAA0156258.1"/>
    <property type="molecule type" value="Genomic_DNA"/>
</dbReference>
<accession>A0A5A8CU25</accession>
<organism evidence="4 5">
    <name type="scientific">Cafeteria roenbergensis</name>
    <name type="common">Marine flagellate</name>
    <dbReference type="NCBI Taxonomy" id="33653"/>
    <lineage>
        <taxon>Eukaryota</taxon>
        <taxon>Sar</taxon>
        <taxon>Stramenopiles</taxon>
        <taxon>Bigyra</taxon>
        <taxon>Opalozoa</taxon>
        <taxon>Bicosoecida</taxon>
        <taxon>Cafeteriaceae</taxon>
        <taxon>Cafeteria</taxon>
    </lineage>
</organism>
<dbReference type="PANTHER" id="PTHR44825:SF1">
    <property type="entry name" value="DNAJ HOMOLOG SUBFAMILY C MEMBER 4"/>
    <property type="match status" value="1"/>
</dbReference>
<evidence type="ECO:0000256" key="2">
    <source>
        <dbReference type="SAM" id="Phobius"/>
    </source>
</evidence>
<dbReference type="CDD" id="cd06257">
    <property type="entry name" value="DnaJ"/>
    <property type="match status" value="1"/>
</dbReference>
<keyword evidence="2" id="KW-0472">Membrane</keyword>
<dbReference type="SMART" id="SM00271">
    <property type="entry name" value="DnaJ"/>
    <property type="match status" value="1"/>
</dbReference>
<keyword evidence="5" id="KW-1185">Reference proteome</keyword>
<dbReference type="PANTHER" id="PTHR44825">
    <property type="match status" value="1"/>
</dbReference>
<protein>
    <recommendedName>
        <fullName evidence="3">J domain-containing protein</fullName>
    </recommendedName>
</protein>
<dbReference type="PROSITE" id="PS50076">
    <property type="entry name" value="DNAJ_2"/>
    <property type="match status" value="1"/>
</dbReference>
<gene>
    <name evidence="4" type="ORF">FNF29_01051</name>
</gene>
<dbReference type="AlphaFoldDB" id="A0A5A8CU25"/>
<dbReference type="PRINTS" id="PR00625">
    <property type="entry name" value="JDOMAIN"/>
</dbReference>
<dbReference type="Proteomes" id="UP000323011">
    <property type="component" value="Unassembled WGS sequence"/>
</dbReference>
<proteinExistence type="predicted"/>
<dbReference type="SUPFAM" id="SSF46565">
    <property type="entry name" value="Chaperone J-domain"/>
    <property type="match status" value="1"/>
</dbReference>
<dbReference type="InterPro" id="IPR052763">
    <property type="entry name" value="DnaJ_C4"/>
</dbReference>
<evidence type="ECO:0000313" key="5">
    <source>
        <dbReference type="Proteomes" id="UP000323011"/>
    </source>
</evidence>
<feature type="transmembrane region" description="Helical" evidence="2">
    <location>
        <begin position="76"/>
        <end position="96"/>
    </location>
</feature>
<reference evidence="4 5" key="1">
    <citation type="submission" date="2019-07" db="EMBL/GenBank/DDBJ databases">
        <title>Genomes of Cafeteria roenbergensis.</title>
        <authorList>
            <person name="Fischer M.G."/>
            <person name="Hackl T."/>
            <person name="Roman M."/>
        </authorList>
    </citation>
    <scope>NUCLEOTIDE SEQUENCE [LARGE SCALE GENOMIC DNA]</scope>
    <source>
        <strain evidence="4 5">BVI</strain>
    </source>
</reference>
<evidence type="ECO:0000313" key="4">
    <source>
        <dbReference type="EMBL" id="KAA0156258.1"/>
    </source>
</evidence>
<dbReference type="Pfam" id="PF00226">
    <property type="entry name" value="DnaJ"/>
    <property type="match status" value="1"/>
</dbReference>
<evidence type="ECO:0000256" key="1">
    <source>
        <dbReference type="SAM" id="MobiDB-lite"/>
    </source>
</evidence>
<keyword evidence="2" id="KW-1133">Transmembrane helix</keyword>
<evidence type="ECO:0000259" key="3">
    <source>
        <dbReference type="PROSITE" id="PS50076"/>
    </source>
</evidence>
<dbReference type="InterPro" id="IPR001623">
    <property type="entry name" value="DnaJ_domain"/>
</dbReference>
<sequence length="198" mass="21248">MGLVSDAFHLGAYTDEANSGSPVAPREGLDGAAPVPTRPPWRSARSPAKLLGSFFLSAVAARLGRDLQLNFDNSSVVHVSLLALLGALGAYLAHSFGSSRTSFWLTLMAGSVGAAVGASLDSSFEWRWDFQQASSTSSWMSRWHNAAHYRVLGLQPGATQSEIRTAFLKRSIETHPDKNPGQQAAFVKVRDAYDALKA</sequence>
<keyword evidence="2" id="KW-0812">Transmembrane</keyword>
<name>A0A5A8CU25_CAFRO</name>
<feature type="region of interest" description="Disordered" evidence="1">
    <location>
        <begin position="18"/>
        <end position="41"/>
    </location>
</feature>
<feature type="domain" description="J" evidence="3">
    <location>
        <begin position="147"/>
        <end position="198"/>
    </location>
</feature>
<dbReference type="Gene3D" id="1.10.287.110">
    <property type="entry name" value="DnaJ domain"/>
    <property type="match status" value="1"/>
</dbReference>